<accession>A0A0K8V7W4</accession>
<keyword evidence="8 9" id="KW-0325">Glycoprotein</keyword>
<reference evidence="10" key="1">
    <citation type="submission" date="2015-06" db="EMBL/GenBank/DDBJ databases">
        <authorList>
            <person name="Hoefler B.C."/>
            <person name="Straight P.D."/>
        </authorList>
    </citation>
    <scope>NUCLEOTIDE SEQUENCE</scope>
</reference>
<comment type="subcellular location">
    <subcellularLocation>
        <location evidence="1 9">Golgi apparatus membrane</location>
        <topology evidence="1 9">Single-pass type II membrane protein</topology>
    </subcellularLocation>
</comment>
<evidence type="ECO:0000256" key="9">
    <source>
        <dbReference type="RuleBase" id="RU364020"/>
    </source>
</evidence>
<evidence type="ECO:0000256" key="1">
    <source>
        <dbReference type="ARBA" id="ARBA00004323"/>
    </source>
</evidence>
<evidence type="ECO:0000256" key="5">
    <source>
        <dbReference type="ARBA" id="ARBA00022989"/>
    </source>
</evidence>
<proteinExistence type="inferred from homology"/>
<dbReference type="PANTHER" id="PTHR12137:SF63">
    <property type="entry name" value="CARBOHYDRATE SULFOTRANSFERASE"/>
    <property type="match status" value="1"/>
</dbReference>
<dbReference type="EMBL" id="GDHF01017486">
    <property type="protein sequence ID" value="JAI34828.1"/>
    <property type="molecule type" value="Transcribed_RNA"/>
</dbReference>
<dbReference type="PANTHER" id="PTHR12137">
    <property type="entry name" value="CARBOHYDRATE SULFOTRANSFERASE"/>
    <property type="match status" value="1"/>
</dbReference>
<evidence type="ECO:0000256" key="7">
    <source>
        <dbReference type="ARBA" id="ARBA00023136"/>
    </source>
</evidence>
<evidence type="ECO:0000256" key="6">
    <source>
        <dbReference type="ARBA" id="ARBA00023034"/>
    </source>
</evidence>
<evidence type="ECO:0000256" key="2">
    <source>
        <dbReference type="ARBA" id="ARBA00006339"/>
    </source>
</evidence>
<keyword evidence="7" id="KW-0472">Membrane</keyword>
<dbReference type="EC" id="2.8.2.-" evidence="9"/>
<evidence type="ECO:0000256" key="8">
    <source>
        <dbReference type="ARBA" id="ARBA00023180"/>
    </source>
</evidence>
<dbReference type="Pfam" id="PF03567">
    <property type="entry name" value="Sulfotransfer_2"/>
    <property type="match status" value="1"/>
</dbReference>
<keyword evidence="5" id="KW-1133">Transmembrane helix</keyword>
<keyword evidence="4" id="KW-0812">Transmembrane</keyword>
<dbReference type="InterPro" id="IPR018011">
    <property type="entry name" value="Carb_sulfotrans_8-10"/>
</dbReference>
<organism evidence="10">
    <name type="scientific">Bactrocera latifrons</name>
    <name type="common">Malaysian fruit fly</name>
    <name type="synonym">Chaetodacus latifrons</name>
    <dbReference type="NCBI Taxonomy" id="174628"/>
    <lineage>
        <taxon>Eukaryota</taxon>
        <taxon>Metazoa</taxon>
        <taxon>Ecdysozoa</taxon>
        <taxon>Arthropoda</taxon>
        <taxon>Hexapoda</taxon>
        <taxon>Insecta</taxon>
        <taxon>Pterygota</taxon>
        <taxon>Neoptera</taxon>
        <taxon>Endopterygota</taxon>
        <taxon>Diptera</taxon>
        <taxon>Brachycera</taxon>
        <taxon>Muscomorpha</taxon>
        <taxon>Tephritoidea</taxon>
        <taxon>Tephritidae</taxon>
        <taxon>Bactrocera</taxon>
        <taxon>Bactrocera</taxon>
    </lineage>
</organism>
<evidence type="ECO:0000256" key="3">
    <source>
        <dbReference type="ARBA" id="ARBA00022679"/>
    </source>
</evidence>
<dbReference type="GO" id="GO:0008146">
    <property type="term" value="F:sulfotransferase activity"/>
    <property type="evidence" value="ECO:0007669"/>
    <property type="project" value="InterPro"/>
</dbReference>
<evidence type="ECO:0000256" key="4">
    <source>
        <dbReference type="ARBA" id="ARBA00022692"/>
    </source>
</evidence>
<name>A0A0K8V7W4_BACLA</name>
<dbReference type="GO" id="GO:0016051">
    <property type="term" value="P:carbohydrate biosynthetic process"/>
    <property type="evidence" value="ECO:0007669"/>
    <property type="project" value="InterPro"/>
</dbReference>
<keyword evidence="9" id="KW-0735">Signal-anchor</keyword>
<dbReference type="InterPro" id="IPR005331">
    <property type="entry name" value="Sulfotransferase"/>
</dbReference>
<protein>
    <recommendedName>
        <fullName evidence="9">Carbohydrate sulfotransferase</fullName>
        <ecNumber evidence="9">2.8.2.-</ecNumber>
    </recommendedName>
</protein>
<keyword evidence="3 9" id="KW-0808">Transferase</keyword>
<keyword evidence="6 9" id="KW-0333">Golgi apparatus</keyword>
<comment type="similarity">
    <text evidence="2 9">Belongs to the sulfotransferase 2 family.</text>
</comment>
<dbReference type="OrthoDB" id="2019940at2759"/>
<keyword evidence="9" id="KW-0119">Carbohydrate metabolism</keyword>
<evidence type="ECO:0000313" key="10">
    <source>
        <dbReference type="EMBL" id="JAI34828.1"/>
    </source>
</evidence>
<sequence length="217" mass="26006">MRFNSPYWRAIRRCLFIFVAISLLPLALVYMVRLDQAYRLKGYEYVNESHLPVLPEDAVHTLAPIDVERVEKRMERRRKLLQEKCTEFGLDVVGNDTWHKPNAWEFLVNKKYHIIWCNVFKAGSSSWMYNFNVLAGYSPEFLQRTKEVFLTLARERYPRLSVEKLREAQNDSITFMIARHPFERLLSAYRDKMVFAIPHSYHDKLGRRIVRKYRSKI</sequence>
<dbReference type="AlphaFoldDB" id="A0A0K8V7W4"/>
<dbReference type="GO" id="GO:0000139">
    <property type="term" value="C:Golgi membrane"/>
    <property type="evidence" value="ECO:0007669"/>
    <property type="project" value="UniProtKB-SubCell"/>
</dbReference>
<gene>
    <name evidence="10" type="primary">CHST9</name>
    <name evidence="10" type="ORF">c0_g1_i4</name>
</gene>